<evidence type="ECO:0000313" key="8">
    <source>
        <dbReference type="Proteomes" id="UP000240322"/>
    </source>
</evidence>
<name>A0A2R6AZM0_9ARCH</name>
<keyword evidence="2" id="KW-1003">Cell membrane</keyword>
<proteinExistence type="predicted"/>
<evidence type="ECO:0000256" key="3">
    <source>
        <dbReference type="ARBA" id="ARBA00022692"/>
    </source>
</evidence>
<dbReference type="AlphaFoldDB" id="A0A2R6AZM0"/>
<comment type="subcellular location">
    <subcellularLocation>
        <location evidence="1">Cell membrane</location>
        <topology evidence="1">Multi-pass membrane protein</topology>
    </subcellularLocation>
</comment>
<feature type="transmembrane region" description="Helical" evidence="6">
    <location>
        <begin position="156"/>
        <end position="178"/>
    </location>
</feature>
<feature type="transmembrane region" description="Helical" evidence="6">
    <location>
        <begin position="476"/>
        <end position="498"/>
    </location>
</feature>
<dbReference type="InterPro" id="IPR002293">
    <property type="entry name" value="AA/rel_permease1"/>
</dbReference>
<keyword evidence="5 6" id="KW-0472">Membrane</keyword>
<evidence type="ECO:0000256" key="1">
    <source>
        <dbReference type="ARBA" id="ARBA00004651"/>
    </source>
</evidence>
<feature type="transmembrane region" description="Helical" evidence="6">
    <location>
        <begin position="430"/>
        <end position="455"/>
    </location>
</feature>
<dbReference type="EMBL" id="NEXE01000019">
    <property type="protein sequence ID" value="PSN91728.1"/>
    <property type="molecule type" value="Genomic_DNA"/>
</dbReference>
<dbReference type="GO" id="GO:0005886">
    <property type="term" value="C:plasma membrane"/>
    <property type="evidence" value="ECO:0007669"/>
    <property type="project" value="UniProtKB-SubCell"/>
</dbReference>
<dbReference type="InterPro" id="IPR050367">
    <property type="entry name" value="APC_superfamily"/>
</dbReference>
<sequence length="550" mass="60150">MSETQRSSLGTKTAQPFMRESSGLVRAMPPYSAFAYNILNIGVIFPWVYLLSAGAFPGSNIALGILLTGVFASLLAYVYSGLASVMPRTGGDYLFQSRVLSPWVGFPIVATMVLFWFLQWDALGGWLTSLLGIAPMLTGLGLTTGSAWLISAGSWFTTPLGIWITTIVFGAIATFTLIRGFELFVKIQWFMWYGFLISFATIVGLLLLTPHASFVSHFNAAVSKVSPSAGSNYYDYVISYERSQGFNPSLAFSWAATLGVMPIALTSLGWVGYAQYQAGEIRQASSFRKQLFINLGGGVAATLMMALLAFALTRSVGYGWLSAAAYGSYMTGNLSMPIPPWFSNLVVVLTSNPLIVVLATVGVFLNALQVVYNVYVGQTRMAFATAMDRILPAWVFKINDRTGTPVNAQLLFFVLGGVVYSYVYNFVPGWITYTLAVTAVATVMYIATSLAGALLPYRMREVYQKSEVSRLKVFGVPLITIAGAVSAVFSAWMLYYYLTVPSLGVASLPSELLMLAIFLGWLVYFAIRRWYVKKRTGIEVDLAFKEIPPD</sequence>
<dbReference type="Gene3D" id="1.20.1740.10">
    <property type="entry name" value="Amino acid/polyamine transporter I"/>
    <property type="match status" value="1"/>
</dbReference>
<evidence type="ECO:0000313" key="7">
    <source>
        <dbReference type="EMBL" id="PSN91728.1"/>
    </source>
</evidence>
<dbReference type="Proteomes" id="UP000240322">
    <property type="component" value="Unassembled WGS sequence"/>
</dbReference>
<feature type="transmembrane region" description="Helical" evidence="6">
    <location>
        <begin position="61"/>
        <end position="80"/>
    </location>
</feature>
<feature type="transmembrane region" description="Helical" evidence="6">
    <location>
        <begin position="100"/>
        <end position="118"/>
    </location>
</feature>
<evidence type="ECO:0000256" key="2">
    <source>
        <dbReference type="ARBA" id="ARBA00022475"/>
    </source>
</evidence>
<keyword evidence="3 6" id="KW-0812">Transmembrane</keyword>
<feature type="transmembrane region" description="Helical" evidence="6">
    <location>
        <begin position="504"/>
        <end position="527"/>
    </location>
</feature>
<reference evidence="7 8" key="1">
    <citation type="submission" date="2017-04" db="EMBL/GenBank/DDBJ databases">
        <title>Novel microbial lineages endemic to geothermal iron-oxide mats fill important gaps in the evolutionary history of Archaea.</title>
        <authorList>
            <person name="Jay Z.J."/>
            <person name="Beam J.P."/>
            <person name="Dlakic M."/>
            <person name="Rusch D.B."/>
            <person name="Kozubal M.A."/>
            <person name="Inskeep W.P."/>
        </authorList>
    </citation>
    <scope>NUCLEOTIDE SEQUENCE [LARGE SCALE GENOMIC DNA]</scope>
    <source>
        <strain evidence="7">OSP_D</strain>
    </source>
</reference>
<protein>
    <submittedName>
        <fullName evidence="7">Uncharacterized protein</fullName>
    </submittedName>
</protein>
<feature type="transmembrane region" description="Helical" evidence="6">
    <location>
        <begin position="190"/>
        <end position="208"/>
    </location>
</feature>
<evidence type="ECO:0000256" key="4">
    <source>
        <dbReference type="ARBA" id="ARBA00022989"/>
    </source>
</evidence>
<feature type="transmembrane region" description="Helical" evidence="6">
    <location>
        <begin position="130"/>
        <end position="150"/>
    </location>
</feature>
<feature type="transmembrane region" description="Helical" evidence="6">
    <location>
        <begin position="291"/>
        <end position="312"/>
    </location>
</feature>
<feature type="transmembrane region" description="Helical" evidence="6">
    <location>
        <begin position="406"/>
        <end position="424"/>
    </location>
</feature>
<dbReference type="PANTHER" id="PTHR42770">
    <property type="entry name" value="AMINO ACID TRANSPORTER-RELATED"/>
    <property type="match status" value="1"/>
</dbReference>
<dbReference type="GO" id="GO:0022857">
    <property type="term" value="F:transmembrane transporter activity"/>
    <property type="evidence" value="ECO:0007669"/>
    <property type="project" value="InterPro"/>
</dbReference>
<dbReference type="PIRSF" id="PIRSF006060">
    <property type="entry name" value="AA_transporter"/>
    <property type="match status" value="1"/>
</dbReference>
<feature type="transmembrane region" description="Helical" evidence="6">
    <location>
        <begin position="31"/>
        <end position="49"/>
    </location>
</feature>
<feature type="transmembrane region" description="Helical" evidence="6">
    <location>
        <begin position="251"/>
        <end position="271"/>
    </location>
</feature>
<organism evidence="7 8">
    <name type="scientific">Candidatus Marsarchaeota G2 archaeon OSP_D</name>
    <dbReference type="NCBI Taxonomy" id="1978157"/>
    <lineage>
        <taxon>Archaea</taxon>
        <taxon>Candidatus Marsarchaeota</taxon>
        <taxon>Candidatus Marsarchaeota group 2</taxon>
    </lineage>
</organism>
<feature type="transmembrane region" description="Helical" evidence="6">
    <location>
        <begin position="354"/>
        <end position="375"/>
    </location>
</feature>
<dbReference type="Pfam" id="PF13520">
    <property type="entry name" value="AA_permease_2"/>
    <property type="match status" value="1"/>
</dbReference>
<accession>A0A2R6AZM0</accession>
<evidence type="ECO:0000256" key="5">
    <source>
        <dbReference type="ARBA" id="ARBA00023136"/>
    </source>
</evidence>
<gene>
    <name evidence="7" type="ORF">B9Q03_03510</name>
</gene>
<comment type="caution">
    <text evidence="7">The sequence shown here is derived from an EMBL/GenBank/DDBJ whole genome shotgun (WGS) entry which is preliminary data.</text>
</comment>
<dbReference type="PANTHER" id="PTHR42770:SF7">
    <property type="entry name" value="MEMBRANE PROTEIN"/>
    <property type="match status" value="1"/>
</dbReference>
<keyword evidence="4 6" id="KW-1133">Transmembrane helix</keyword>
<evidence type="ECO:0000256" key="6">
    <source>
        <dbReference type="SAM" id="Phobius"/>
    </source>
</evidence>